<sequence>MREKGGVVNTSIVKAAAWGILMSQERLRLAEFGGPATLTTAWAKLLLKRMNYTQRRGTTKAKVSVPKFNQAKELFLQEVIDVVAMEDIPIDLIFNWDQTGLYFVPVSFWTMTSKGSKHVEIQGLTDKRQITGVFCRTLLGEFFCLHS</sequence>
<dbReference type="EnsemblMetazoa" id="Aqu2.1.01041_001">
    <property type="protein sequence ID" value="Aqu2.1.01041_001"/>
    <property type="gene ID" value="Aqu2.1.01041"/>
</dbReference>
<organism evidence="1">
    <name type="scientific">Amphimedon queenslandica</name>
    <name type="common">Sponge</name>
    <dbReference type="NCBI Taxonomy" id="400682"/>
    <lineage>
        <taxon>Eukaryota</taxon>
        <taxon>Metazoa</taxon>
        <taxon>Porifera</taxon>
        <taxon>Demospongiae</taxon>
        <taxon>Heteroscleromorpha</taxon>
        <taxon>Haplosclerida</taxon>
        <taxon>Niphatidae</taxon>
        <taxon>Amphimedon</taxon>
    </lineage>
</organism>
<accession>A0A1X7SG32</accession>
<evidence type="ECO:0000313" key="1">
    <source>
        <dbReference type="EnsemblMetazoa" id="Aqu2.1.01041_001"/>
    </source>
</evidence>
<dbReference type="InParanoid" id="A0A1X7SG32"/>
<proteinExistence type="predicted"/>
<evidence type="ECO:0008006" key="2">
    <source>
        <dbReference type="Google" id="ProtNLM"/>
    </source>
</evidence>
<dbReference type="AlphaFoldDB" id="A0A1X7SG32"/>
<reference evidence="1" key="1">
    <citation type="submission" date="2017-05" db="UniProtKB">
        <authorList>
            <consortium name="EnsemblMetazoa"/>
        </authorList>
    </citation>
    <scope>IDENTIFICATION</scope>
</reference>
<protein>
    <recommendedName>
        <fullName evidence="2">DDE-1 domain-containing protein</fullName>
    </recommendedName>
</protein>
<name>A0A1X7SG32_AMPQE</name>